<feature type="compositionally biased region" description="Polar residues" evidence="1">
    <location>
        <begin position="65"/>
        <end position="79"/>
    </location>
</feature>
<sequence>MAASSTASSQAERKIDSHREADRDHDAEALDLLALQSPHSQLYSSSALILPSNLSVPRSLSASSTASLVEPKNNFSPTGRPSGFLAGRQPYDTETRGVSSAEAVRRSHYIHHHGESFIDALGRDDTSTATSSTYRDDIDSVGSPTSISDADVARVANLVVHLRDSRNVIGSVATKKKAITGDNSSVVKPSQATLRRVLRTKAWFELHAAFVSQSQILPHNVSQTFLPFPGVDGVYNPLQTIRNRYMRARLKHRLEIPELSTITPASTAFRCNPNSNIIWEVDVNEMFADWGWRERNRMLMVGRNDLPIYKPARQSQKHSTRESRRQNEIADDPNGDDAIDQSRRHQNGGLRLPDSYLSRGISELERHRSRRPQKHSGERRGKKHLY</sequence>
<reference evidence="2 3" key="1">
    <citation type="journal article" date="2016" name="Proc. Natl. Acad. Sci. U.S.A.">
        <title>Comparative genomics of biotechnologically important yeasts.</title>
        <authorList>
            <person name="Riley R."/>
            <person name="Haridas S."/>
            <person name="Wolfe K.H."/>
            <person name="Lopes M.R."/>
            <person name="Hittinger C.T."/>
            <person name="Goeker M."/>
            <person name="Salamov A.A."/>
            <person name="Wisecaver J.H."/>
            <person name="Long T.M."/>
            <person name="Calvey C.H."/>
            <person name="Aerts A.L."/>
            <person name="Barry K.W."/>
            <person name="Choi C."/>
            <person name="Clum A."/>
            <person name="Coughlan A.Y."/>
            <person name="Deshpande S."/>
            <person name="Douglass A.P."/>
            <person name="Hanson S.J."/>
            <person name="Klenk H.-P."/>
            <person name="LaButti K.M."/>
            <person name="Lapidus A."/>
            <person name="Lindquist E.A."/>
            <person name="Lipzen A.M."/>
            <person name="Meier-Kolthoff J.P."/>
            <person name="Ohm R.A."/>
            <person name="Otillar R.P."/>
            <person name="Pangilinan J.L."/>
            <person name="Peng Y."/>
            <person name="Rokas A."/>
            <person name="Rosa C.A."/>
            <person name="Scheuner C."/>
            <person name="Sibirny A.A."/>
            <person name="Slot J.C."/>
            <person name="Stielow J.B."/>
            <person name="Sun H."/>
            <person name="Kurtzman C.P."/>
            <person name="Blackwell M."/>
            <person name="Grigoriev I.V."/>
            <person name="Jeffries T.W."/>
        </authorList>
    </citation>
    <scope>NUCLEOTIDE SEQUENCE [LARGE SCALE GENOMIC DNA]</scope>
    <source>
        <strain evidence="2 3">NRRL Y-11557</strain>
    </source>
</reference>
<dbReference type="EMBL" id="KV454292">
    <property type="protein sequence ID" value="ODQ74402.1"/>
    <property type="molecule type" value="Genomic_DNA"/>
</dbReference>
<accession>A0A1E3QB87</accession>
<dbReference type="STRING" id="675824.A0A1E3QB87"/>
<evidence type="ECO:0000313" key="2">
    <source>
        <dbReference type="EMBL" id="ODQ74402.1"/>
    </source>
</evidence>
<dbReference type="AlphaFoldDB" id="A0A1E3QB87"/>
<name>A0A1E3QB87_LIPST</name>
<evidence type="ECO:0000313" key="3">
    <source>
        <dbReference type="Proteomes" id="UP000094385"/>
    </source>
</evidence>
<dbReference type="PANTHER" id="PTHR38426:SF1">
    <property type="entry name" value="MAINTENANCE OF TELOMERE CAPPING PROTEIN 4"/>
    <property type="match status" value="1"/>
</dbReference>
<feature type="compositionally biased region" description="Basic and acidic residues" evidence="1">
    <location>
        <begin position="11"/>
        <end position="23"/>
    </location>
</feature>
<proteinExistence type="predicted"/>
<feature type="region of interest" description="Disordered" evidence="1">
    <location>
        <begin position="1"/>
        <end position="23"/>
    </location>
</feature>
<protein>
    <submittedName>
        <fullName evidence="2">Uncharacterized protein</fullName>
    </submittedName>
</protein>
<organism evidence="2 3">
    <name type="scientific">Lipomyces starkeyi NRRL Y-11557</name>
    <dbReference type="NCBI Taxonomy" id="675824"/>
    <lineage>
        <taxon>Eukaryota</taxon>
        <taxon>Fungi</taxon>
        <taxon>Dikarya</taxon>
        <taxon>Ascomycota</taxon>
        <taxon>Saccharomycotina</taxon>
        <taxon>Lipomycetes</taxon>
        <taxon>Lipomycetales</taxon>
        <taxon>Lipomycetaceae</taxon>
        <taxon>Lipomyces</taxon>
    </lineage>
</organism>
<gene>
    <name evidence="2" type="ORF">LIPSTDRAFT_253409</name>
</gene>
<feature type="region of interest" description="Disordered" evidence="1">
    <location>
        <begin position="65"/>
        <end position="104"/>
    </location>
</feature>
<evidence type="ECO:0000256" key="1">
    <source>
        <dbReference type="SAM" id="MobiDB-lite"/>
    </source>
</evidence>
<dbReference type="OrthoDB" id="4064064at2759"/>
<dbReference type="Proteomes" id="UP000094385">
    <property type="component" value="Unassembled WGS sequence"/>
</dbReference>
<feature type="compositionally biased region" description="Basic and acidic residues" evidence="1">
    <location>
        <begin position="319"/>
        <end position="328"/>
    </location>
</feature>
<dbReference type="InterPro" id="IPR038769">
    <property type="entry name" value="MTC4"/>
</dbReference>
<feature type="compositionally biased region" description="Polar residues" evidence="1">
    <location>
        <begin position="1"/>
        <end position="10"/>
    </location>
</feature>
<dbReference type="PANTHER" id="PTHR38426">
    <property type="entry name" value="MAINTENANCE OF TELOMERE CAPPING PROTEIN 4"/>
    <property type="match status" value="1"/>
</dbReference>
<feature type="region of interest" description="Disordered" evidence="1">
    <location>
        <begin position="310"/>
        <end position="386"/>
    </location>
</feature>
<keyword evidence="3" id="KW-1185">Reference proteome</keyword>
<feature type="compositionally biased region" description="Acidic residues" evidence="1">
    <location>
        <begin position="329"/>
        <end position="339"/>
    </location>
</feature>